<reference evidence="2 3" key="1">
    <citation type="submission" date="2017-02" db="EMBL/GenBank/DDBJ databases">
        <authorList>
            <person name="Peterson S.W."/>
        </authorList>
    </citation>
    <scope>NUCLEOTIDE SEQUENCE [LARGE SCALE GENOMIC DNA]</scope>
    <source>
        <strain evidence="2 3">DSM 45154</strain>
    </source>
</reference>
<sequence>MERATTRVFRNDWSVLTPPELGAWTPRLTVSVVIAACGDQRRLDLVLAALAAQTYPDRLFEVVVVDDHSVPPLRLPLIRPRSCRIEPAPAAGWGGGHARAYGAHITSGEIICWLDPDMIVDPRHIEAHARWHHLHPECVTLGGVRFAASHPTDPADIAVLARTGRLAEVVPGEHGHEWVERLLASSDDLRDPDHLGFLTHIGSNVALRRSLYEAAGGLDPALTLGQDTEFGYRLWQAGAVFVPERQATGRHLGPATVTRARVPSLRFRADVLAAYMPHPRSHRDRSPNTAGAARVPLVRAVVDVAGARYEVVRACVDRLLNCAESDLTVTLVADWDGCAGQRAGTAGPRLELRLIQANYLGDPRVSFSTSRPRTGFPSPYLLDVPVTRGVGRDTVSRLIERADRARAGLTELACADRPDGPVLRLWRTRALVRALRVRAPGEDLARVISQVHGRCRVQGEVEDMVELPGLPVEQLQSPVWPRREPGSVAGRIPGPPRAGKRQARVGRGRASLTYWRLHRAVPFLRPPLRAVRACVRLLRPTAV</sequence>
<dbReference type="InterPro" id="IPR050834">
    <property type="entry name" value="Glycosyltransf_2"/>
</dbReference>
<accession>A0A1T4T4I8</accession>
<evidence type="ECO:0000313" key="2">
    <source>
        <dbReference type="EMBL" id="SKA35415.1"/>
    </source>
</evidence>
<dbReference type="GO" id="GO:0016740">
    <property type="term" value="F:transferase activity"/>
    <property type="evidence" value="ECO:0007669"/>
    <property type="project" value="UniProtKB-KW"/>
</dbReference>
<dbReference type="CDD" id="cd00761">
    <property type="entry name" value="Glyco_tranf_GTA_type"/>
    <property type="match status" value="1"/>
</dbReference>
<dbReference type="InterPro" id="IPR029044">
    <property type="entry name" value="Nucleotide-diphossugar_trans"/>
</dbReference>
<dbReference type="PANTHER" id="PTHR43685">
    <property type="entry name" value="GLYCOSYLTRANSFERASE"/>
    <property type="match status" value="1"/>
</dbReference>
<protein>
    <submittedName>
        <fullName evidence="2">Predicted glycosyltransferases</fullName>
    </submittedName>
</protein>
<dbReference type="AlphaFoldDB" id="A0A1T4T4I8"/>
<dbReference type="InterPro" id="IPR001173">
    <property type="entry name" value="Glyco_trans_2-like"/>
</dbReference>
<keyword evidence="3" id="KW-1185">Reference proteome</keyword>
<dbReference type="Pfam" id="PF00535">
    <property type="entry name" value="Glycos_transf_2"/>
    <property type="match status" value="1"/>
</dbReference>
<keyword evidence="2" id="KW-0808">Transferase</keyword>
<proteinExistence type="predicted"/>
<dbReference type="EMBL" id="FUWS01000014">
    <property type="protein sequence ID" value="SKA35415.1"/>
    <property type="molecule type" value="Genomic_DNA"/>
</dbReference>
<dbReference type="Gene3D" id="3.90.550.10">
    <property type="entry name" value="Spore Coat Polysaccharide Biosynthesis Protein SpsA, Chain A"/>
    <property type="match status" value="1"/>
</dbReference>
<dbReference type="RefSeq" id="WP_144390257.1">
    <property type="nucleotide sequence ID" value="NZ_FUWS01000014.1"/>
</dbReference>
<dbReference type="OrthoDB" id="5168148at2"/>
<dbReference type="Proteomes" id="UP000190637">
    <property type="component" value="Unassembled WGS sequence"/>
</dbReference>
<dbReference type="SUPFAM" id="SSF53448">
    <property type="entry name" value="Nucleotide-diphospho-sugar transferases"/>
    <property type="match status" value="1"/>
</dbReference>
<evidence type="ECO:0000259" key="1">
    <source>
        <dbReference type="Pfam" id="PF00535"/>
    </source>
</evidence>
<feature type="domain" description="Glycosyltransferase 2-like" evidence="1">
    <location>
        <begin position="31"/>
        <end position="145"/>
    </location>
</feature>
<dbReference type="PANTHER" id="PTHR43685:SF3">
    <property type="entry name" value="SLR2126 PROTEIN"/>
    <property type="match status" value="1"/>
</dbReference>
<dbReference type="STRING" id="1122192.SAMN02745673_04501"/>
<gene>
    <name evidence="2" type="ORF">SAMN02745673_04501</name>
</gene>
<name>A0A1T4T4I8_9ACTN</name>
<organism evidence="2 3">
    <name type="scientific">Marinactinospora thermotolerans DSM 45154</name>
    <dbReference type="NCBI Taxonomy" id="1122192"/>
    <lineage>
        <taxon>Bacteria</taxon>
        <taxon>Bacillati</taxon>
        <taxon>Actinomycetota</taxon>
        <taxon>Actinomycetes</taxon>
        <taxon>Streptosporangiales</taxon>
        <taxon>Nocardiopsidaceae</taxon>
        <taxon>Marinactinospora</taxon>
    </lineage>
</organism>
<evidence type="ECO:0000313" key="3">
    <source>
        <dbReference type="Proteomes" id="UP000190637"/>
    </source>
</evidence>